<dbReference type="PANTHER" id="PTHR35342:SF5">
    <property type="entry name" value="TRICARBOXYLIC TRANSPORT PROTEIN"/>
    <property type="match status" value="1"/>
</dbReference>
<feature type="transmembrane region" description="Helical" evidence="1">
    <location>
        <begin position="170"/>
        <end position="193"/>
    </location>
</feature>
<feature type="transmembrane region" description="Helical" evidence="1">
    <location>
        <begin position="290"/>
        <end position="311"/>
    </location>
</feature>
<feature type="transmembrane region" description="Helical" evidence="1">
    <location>
        <begin position="129"/>
        <end position="149"/>
    </location>
</feature>
<feature type="transmembrane region" description="Helical" evidence="1">
    <location>
        <begin position="36"/>
        <end position="67"/>
    </location>
</feature>
<accession>A0A382ED19</accession>
<keyword evidence="1" id="KW-1133">Transmembrane helix</keyword>
<feature type="transmembrane region" description="Helical" evidence="1">
    <location>
        <begin position="340"/>
        <end position="370"/>
    </location>
</feature>
<keyword evidence="1" id="KW-0812">Transmembrane</keyword>
<protein>
    <recommendedName>
        <fullName evidence="2">DUF112 domain-containing protein</fullName>
    </recommendedName>
</protein>
<keyword evidence="1" id="KW-0472">Membrane</keyword>
<dbReference type="PANTHER" id="PTHR35342">
    <property type="entry name" value="TRICARBOXYLIC TRANSPORT PROTEIN"/>
    <property type="match status" value="1"/>
</dbReference>
<proteinExistence type="predicted"/>
<feature type="transmembrane region" description="Helical" evidence="1">
    <location>
        <begin position="317"/>
        <end position="333"/>
    </location>
</feature>
<dbReference type="InterPro" id="IPR002823">
    <property type="entry name" value="DUF112_TM"/>
</dbReference>
<sequence length="425" mass="45094">GGAISAILLKIPGAPANIATVMDGYPMAKAGKPKEALHYCFISSFIGGVIGIFILIFFTPVLAGFALKFGPSHMFWIAIFGVTVIATLDSNSIIKGLFSGAIGLWLATIGYDSVLGVERFVFNPIFSGGINIIAALVGLFAIPQVLSMLEDKQNISDQFEMEKRSLSQSILYNISRIKALTVGSISGVIIGLIPGAGGQIAGLVSYDQIKKISKNKENFGKGEPDGIIAAESANNAMVGPSLVPLLTLGVPGSPTAAVLLGGLLIHGMFPGSNLFTVYAETTWTFIDSLLVAQLMMLVFGLYISGLAKYVIKTPQNYMAAAITILAIFGTYSVQHNFADVIVMLFLGVSMFFLSKFGFTAAPIVLGLILGPIAETNFTQAKIIADTQNGIFSYLTSGPLNLTIISLCIISITYGFITEMKKKKND</sequence>
<feature type="transmembrane region" description="Helical" evidence="1">
    <location>
        <begin position="390"/>
        <end position="416"/>
    </location>
</feature>
<dbReference type="AlphaFoldDB" id="A0A382ED19"/>
<feature type="transmembrane region" description="Helical" evidence="1">
    <location>
        <begin position="97"/>
        <end position="117"/>
    </location>
</feature>
<evidence type="ECO:0000256" key="1">
    <source>
        <dbReference type="SAM" id="Phobius"/>
    </source>
</evidence>
<reference evidence="3" key="1">
    <citation type="submission" date="2018-05" db="EMBL/GenBank/DDBJ databases">
        <authorList>
            <person name="Lanie J.A."/>
            <person name="Ng W.-L."/>
            <person name="Kazmierczak K.M."/>
            <person name="Andrzejewski T.M."/>
            <person name="Davidsen T.M."/>
            <person name="Wayne K.J."/>
            <person name="Tettelin H."/>
            <person name="Glass J.I."/>
            <person name="Rusch D."/>
            <person name="Podicherti R."/>
            <person name="Tsui H.-C.T."/>
            <person name="Winkler M.E."/>
        </authorList>
    </citation>
    <scope>NUCLEOTIDE SEQUENCE</scope>
</reference>
<name>A0A382ED19_9ZZZZ</name>
<gene>
    <name evidence="3" type="ORF">METZ01_LOCUS200798</name>
</gene>
<feature type="non-terminal residue" evidence="3">
    <location>
        <position position="1"/>
    </location>
</feature>
<feature type="transmembrane region" description="Helical" evidence="1">
    <location>
        <begin position="73"/>
        <end position="90"/>
    </location>
</feature>
<dbReference type="Pfam" id="PF01970">
    <property type="entry name" value="TctA"/>
    <property type="match status" value="1"/>
</dbReference>
<dbReference type="EMBL" id="UINC01043632">
    <property type="protein sequence ID" value="SVB47944.1"/>
    <property type="molecule type" value="Genomic_DNA"/>
</dbReference>
<evidence type="ECO:0000313" key="3">
    <source>
        <dbReference type="EMBL" id="SVB47944.1"/>
    </source>
</evidence>
<feature type="transmembrane region" description="Helical" evidence="1">
    <location>
        <begin position="256"/>
        <end position="278"/>
    </location>
</feature>
<evidence type="ECO:0000259" key="2">
    <source>
        <dbReference type="Pfam" id="PF01970"/>
    </source>
</evidence>
<organism evidence="3">
    <name type="scientific">marine metagenome</name>
    <dbReference type="NCBI Taxonomy" id="408172"/>
    <lineage>
        <taxon>unclassified sequences</taxon>
        <taxon>metagenomes</taxon>
        <taxon>ecological metagenomes</taxon>
    </lineage>
</organism>
<feature type="domain" description="DUF112" evidence="2">
    <location>
        <begin position="1"/>
        <end position="365"/>
    </location>
</feature>